<dbReference type="Proteomes" id="UP000067683">
    <property type="component" value="Chromosome"/>
</dbReference>
<dbReference type="InterPro" id="IPR036866">
    <property type="entry name" value="RibonucZ/Hydroxyglut_hydro"/>
</dbReference>
<dbReference type="EMBL" id="CP013659">
    <property type="protein sequence ID" value="ALS73985.1"/>
    <property type="molecule type" value="Genomic_DNA"/>
</dbReference>
<dbReference type="KEGG" id="prt:AUC31_01385"/>
<dbReference type="RefSeq" id="WP_058380693.1">
    <property type="nucleotide sequence ID" value="NZ_CP013659.2"/>
</dbReference>
<dbReference type="AlphaFoldDB" id="A0A0U2ZDG6"/>
<dbReference type="SMART" id="SM00849">
    <property type="entry name" value="Lactamase_B"/>
    <property type="match status" value="1"/>
</dbReference>
<dbReference type="Pfam" id="PF00753">
    <property type="entry name" value="Lactamase_B"/>
    <property type="match status" value="1"/>
</dbReference>
<sequence>MAISKLNDRIQLIDGFDLGLEHRTGSYVIMEQQLTIIETGPSPSVEHVKQGLNELGISLDEVRYIIVTHIHLDHAGGAGLLLQDCPNATLIVHPKGARHLADPSRLIAGARAVYGDQFDDLFNPIVPVPEQRIDIKTEGDRLQIGPDCTLEFWDTPGHAKHHFGILDPVSNGFFAGDTAGIRYAQLIEDGIDFYLPSTSPNQFDPEAMKASIERMQRQQLDVLYFGHFGAAHNPDAALEQVLEWLELFVEEGAAAYQNKESADQLAKRLLAPVMAQLAEKGAKQPHRVMPYIEMDLQVSAQGLLDYFRKQN</sequence>
<dbReference type="InterPro" id="IPR037482">
    <property type="entry name" value="ST1585_MBL-fold"/>
</dbReference>
<reference evidence="2" key="1">
    <citation type="submission" date="2016-01" db="EMBL/GenBank/DDBJ databases">
        <title>Complete genome of Planococcus rifietoensis type strain M8.</title>
        <authorList>
            <person name="See-Too W.S."/>
        </authorList>
    </citation>
    <scope>NUCLEOTIDE SEQUENCE [LARGE SCALE GENOMIC DNA]</scope>
    <source>
        <strain evidence="2">M8</strain>
    </source>
</reference>
<organism evidence="2 3">
    <name type="scientific">Planococcus rifietoensis</name>
    <dbReference type="NCBI Taxonomy" id="200991"/>
    <lineage>
        <taxon>Bacteria</taxon>
        <taxon>Bacillati</taxon>
        <taxon>Bacillota</taxon>
        <taxon>Bacilli</taxon>
        <taxon>Bacillales</taxon>
        <taxon>Caryophanaceae</taxon>
        <taxon>Planococcus</taxon>
    </lineage>
</organism>
<dbReference type="STRING" id="200991.AUC31_01385"/>
<dbReference type="GO" id="GO:0016787">
    <property type="term" value="F:hydrolase activity"/>
    <property type="evidence" value="ECO:0007669"/>
    <property type="project" value="UniProtKB-KW"/>
</dbReference>
<proteinExistence type="predicted"/>
<dbReference type="OrthoDB" id="9761531at2"/>
<gene>
    <name evidence="2" type="ORF">AUC31_01385</name>
</gene>
<dbReference type="Gene3D" id="3.60.15.10">
    <property type="entry name" value="Ribonuclease Z/Hydroxyacylglutathione hydrolase-like"/>
    <property type="match status" value="1"/>
</dbReference>
<accession>A0A0U2ZDG6</accession>
<dbReference type="SUPFAM" id="SSF56281">
    <property type="entry name" value="Metallo-hydrolase/oxidoreductase"/>
    <property type="match status" value="1"/>
</dbReference>
<dbReference type="PANTHER" id="PTHR42951:SF22">
    <property type="entry name" value="METALLO BETA-LACTAMASE SUPERFAMILY LIPOPROTEIN"/>
    <property type="match status" value="1"/>
</dbReference>
<dbReference type="InterPro" id="IPR050855">
    <property type="entry name" value="NDM-1-like"/>
</dbReference>
<protein>
    <submittedName>
        <fullName evidence="2">MBL fold metallo-hydrolase</fullName>
    </submittedName>
</protein>
<evidence type="ECO:0000313" key="2">
    <source>
        <dbReference type="EMBL" id="ALS73985.1"/>
    </source>
</evidence>
<dbReference type="InterPro" id="IPR001279">
    <property type="entry name" value="Metallo-B-lactamas"/>
</dbReference>
<dbReference type="CDD" id="cd07726">
    <property type="entry name" value="ST1585-like_MBL-fold"/>
    <property type="match status" value="1"/>
</dbReference>
<evidence type="ECO:0000259" key="1">
    <source>
        <dbReference type="SMART" id="SM00849"/>
    </source>
</evidence>
<feature type="domain" description="Metallo-beta-lactamase" evidence="1">
    <location>
        <begin position="23"/>
        <end position="227"/>
    </location>
</feature>
<keyword evidence="3" id="KW-1185">Reference proteome</keyword>
<name>A0A0U2ZDG6_9BACL</name>
<dbReference type="PANTHER" id="PTHR42951">
    <property type="entry name" value="METALLO-BETA-LACTAMASE DOMAIN-CONTAINING"/>
    <property type="match status" value="1"/>
</dbReference>
<evidence type="ECO:0000313" key="3">
    <source>
        <dbReference type="Proteomes" id="UP000067683"/>
    </source>
</evidence>